<dbReference type="Pfam" id="PF00171">
    <property type="entry name" value="Aldedh"/>
    <property type="match status" value="1"/>
</dbReference>
<dbReference type="InterPro" id="IPR029058">
    <property type="entry name" value="AB_hydrolase_fold"/>
</dbReference>
<dbReference type="Gene3D" id="2.60.120.260">
    <property type="entry name" value="Galactose-binding domain-like"/>
    <property type="match status" value="1"/>
</dbReference>
<dbReference type="OrthoDB" id="4212294at2759"/>
<feature type="compositionally biased region" description="Polar residues" evidence="2">
    <location>
        <begin position="591"/>
        <end position="606"/>
    </location>
</feature>
<evidence type="ECO:0000256" key="1">
    <source>
        <dbReference type="ARBA" id="ARBA00022801"/>
    </source>
</evidence>
<evidence type="ECO:0000313" key="6">
    <source>
        <dbReference type="Proteomes" id="UP000509510"/>
    </source>
</evidence>
<keyword evidence="3" id="KW-1133">Transmembrane helix</keyword>
<protein>
    <recommendedName>
        <fullName evidence="4">Xaa-Pro dipeptidyl-peptidase C-terminal domain-containing protein</fullName>
    </recommendedName>
</protein>
<dbReference type="Pfam" id="PF02129">
    <property type="entry name" value="Peptidase_S15"/>
    <property type="match status" value="1"/>
</dbReference>
<dbReference type="Gene3D" id="1.10.3020.20">
    <property type="match status" value="1"/>
</dbReference>
<dbReference type="GO" id="GO:0008239">
    <property type="term" value="F:dipeptidyl-peptidase activity"/>
    <property type="evidence" value="ECO:0007669"/>
    <property type="project" value="InterPro"/>
</dbReference>
<dbReference type="InterPro" id="IPR005674">
    <property type="entry name" value="CocE/Ser_esterase"/>
</dbReference>
<dbReference type="SMART" id="SM00939">
    <property type="entry name" value="PepX_C"/>
    <property type="match status" value="1"/>
</dbReference>
<sequence>MPNKLRDDLHKVDTTSFDYIYEENATIPLKEGRGVVRCNVFRPKAPAGSQFPVLVTYGPYGKDVHYSVFHTASFSEVPAEHHSPHSAWETPDPGFWTRHEYALVRADEVGLGQSPGVLNTMSRDTSLAFKDVIEWAASQSWSSGKVGLLGISYYAGSQWRVAARRPRGLACMIPWEGMSDYYRDRCRHGGILSNTFIDFWWNRQVIVNQYGRPGRAARNYGVDTIEGNLEESELRANCHDQNVDNVVNRFLDDDYYASKDYNMSDIEVPMLSVGNWGGILLHLRGNVEGFMNTGSQHRYLRLITGRHDLPFYTKECVDLQLSFLDAFLKGKDPQGWSRGEQPTVGYKVRVGDVGYNDTAAEAAYPSRSAEEWPIPETKYTKYYLTPTQGLSETRVAQNDESKISYKALGDLKNQQLIQFHSEPFTEHVEFTGHVVAHLNVSVTAQENQASQPSDIDLFLTVRHLDATGKEIYYTGTVGDPVPISKGWLRVSLRAVNEKDPRHQPWHPHREYLSTDHSPLVPGEIYPVDVEIWPTNVVMSPGDKLVFEVSSGDTQGAGLFEHNSKEDRDEKSFGGPGFFILRYSILLPPSSTPQKTSRQQSPTQPNPVQRIGQISDVSGLSHEARPQSIRLRQNLFHSLHSALKSSEQSIRDTIAEDTNHGDWDINLEYTLAIAELRAHYDSLDLEEDRKSNKLVDNPQATTGVGIVYIIPSKQNLFYSVISALTAALATGNCVILELPTTLTRVSGILRTILPQALDADVFAIVSTRVSKESLSKCRILDQTRDVSDAGDVADKVDHKSTQVPFTKVVAVVDRSANISDAASIIGASRAAFNGQSDYSPGLVLVNEFVADDFLFHLSQAIISPIHGGKAISKSSRQSKGVRDGLNQLQSELERNDNLKVILSGENGSIVEIRDRTQITAGCQLDGRVITIYRITSLDDAIDLCNGAQTPLEASYVFAATTEGNYLSRFIDARISFVNHIPCELMGTSIASTYKTNPLTYKLKVGPFAAEHPTIAPGVFPRYNPALFRSPRPRLGHASQLTLLCQRSKASRSTKELDSWSRSILQEALPPTKQGSGADVGFFDQAFILVGITVISVIAGGTFTMYRYAKRWH</sequence>
<feature type="transmembrane region" description="Helical" evidence="3">
    <location>
        <begin position="1084"/>
        <end position="1104"/>
    </location>
</feature>
<dbReference type="KEGG" id="trg:TRUGW13939_02653"/>
<dbReference type="AlphaFoldDB" id="A0A7H8QNX8"/>
<dbReference type="InterPro" id="IPR016162">
    <property type="entry name" value="Ald_DH_N"/>
</dbReference>
<evidence type="ECO:0000256" key="2">
    <source>
        <dbReference type="SAM" id="MobiDB-lite"/>
    </source>
</evidence>
<dbReference type="InterPro" id="IPR015590">
    <property type="entry name" value="Aldehyde_DH_dom"/>
</dbReference>
<reference evidence="6" key="1">
    <citation type="submission" date="2020-06" db="EMBL/GenBank/DDBJ databases">
        <title>A chromosome-scale genome assembly of Talaromyces rugulosus W13939.</title>
        <authorList>
            <person name="Wang B."/>
            <person name="Guo L."/>
            <person name="Ye K."/>
            <person name="Wang L."/>
        </authorList>
    </citation>
    <scope>NUCLEOTIDE SEQUENCE [LARGE SCALE GENOMIC DNA]</scope>
    <source>
        <strain evidence="6">W13939</strain>
    </source>
</reference>
<dbReference type="InterPro" id="IPR008979">
    <property type="entry name" value="Galactose-bd-like_sf"/>
</dbReference>
<dbReference type="PANTHER" id="PTHR43056:SF10">
    <property type="entry name" value="COCE_NOND FAMILY, PUTATIVE (AFU_ORTHOLOGUE AFUA_7G00600)-RELATED"/>
    <property type="match status" value="1"/>
</dbReference>
<feature type="domain" description="Xaa-Pro dipeptidyl-peptidase C-terminal" evidence="4">
    <location>
        <begin position="321"/>
        <end position="580"/>
    </location>
</feature>
<dbReference type="InterPro" id="IPR050585">
    <property type="entry name" value="Xaa-Pro_dipeptidyl-ppase/CocE"/>
</dbReference>
<evidence type="ECO:0000256" key="3">
    <source>
        <dbReference type="SAM" id="Phobius"/>
    </source>
</evidence>
<dbReference type="InterPro" id="IPR000383">
    <property type="entry name" value="Xaa-Pro-like_dom"/>
</dbReference>
<dbReference type="Gene3D" id="3.40.309.10">
    <property type="entry name" value="Aldehyde Dehydrogenase, Chain A, domain 2"/>
    <property type="match status" value="1"/>
</dbReference>
<dbReference type="SUPFAM" id="SSF49785">
    <property type="entry name" value="Galactose-binding domain-like"/>
    <property type="match status" value="1"/>
</dbReference>
<feature type="region of interest" description="Disordered" evidence="2">
    <location>
        <begin position="589"/>
        <end position="618"/>
    </location>
</feature>
<dbReference type="InterPro" id="IPR013736">
    <property type="entry name" value="Xaa-Pro_dipept_C"/>
</dbReference>
<keyword evidence="3" id="KW-0812">Transmembrane</keyword>
<dbReference type="EMBL" id="CP055899">
    <property type="protein sequence ID" value="QKX55559.1"/>
    <property type="molecule type" value="Genomic_DNA"/>
</dbReference>
<gene>
    <name evidence="5" type="ORF">TRUGW13939_02653</name>
</gene>
<name>A0A7H8QNX8_TALRU</name>
<dbReference type="SUPFAM" id="SSF53474">
    <property type="entry name" value="alpha/beta-Hydrolases"/>
    <property type="match status" value="1"/>
</dbReference>
<dbReference type="PANTHER" id="PTHR43056">
    <property type="entry name" value="PEPTIDASE S9 PROLYL OLIGOPEPTIDASE"/>
    <property type="match status" value="1"/>
</dbReference>
<keyword evidence="1" id="KW-0378">Hydrolase</keyword>
<dbReference type="InterPro" id="IPR016161">
    <property type="entry name" value="Ald_DH/histidinol_DH"/>
</dbReference>
<dbReference type="NCBIfam" id="TIGR00976">
    <property type="entry name" value="CocE_NonD"/>
    <property type="match status" value="1"/>
</dbReference>
<dbReference type="Gene3D" id="3.40.50.1820">
    <property type="entry name" value="alpha/beta hydrolase"/>
    <property type="match status" value="1"/>
</dbReference>
<proteinExistence type="predicted"/>
<dbReference type="GO" id="GO:0016620">
    <property type="term" value="F:oxidoreductase activity, acting on the aldehyde or oxo group of donors, NAD or NADP as acceptor"/>
    <property type="evidence" value="ECO:0007669"/>
    <property type="project" value="InterPro"/>
</dbReference>
<dbReference type="Pfam" id="PF08530">
    <property type="entry name" value="PepX_C"/>
    <property type="match status" value="1"/>
</dbReference>
<dbReference type="Proteomes" id="UP000509510">
    <property type="component" value="Chromosome II"/>
</dbReference>
<evidence type="ECO:0000313" key="5">
    <source>
        <dbReference type="EMBL" id="QKX55559.1"/>
    </source>
</evidence>
<organism evidence="5 6">
    <name type="scientific">Talaromyces rugulosus</name>
    <name type="common">Penicillium rugulosum</name>
    <dbReference type="NCBI Taxonomy" id="121627"/>
    <lineage>
        <taxon>Eukaryota</taxon>
        <taxon>Fungi</taxon>
        <taxon>Dikarya</taxon>
        <taxon>Ascomycota</taxon>
        <taxon>Pezizomycotina</taxon>
        <taxon>Eurotiomycetes</taxon>
        <taxon>Eurotiomycetidae</taxon>
        <taxon>Eurotiales</taxon>
        <taxon>Trichocomaceae</taxon>
        <taxon>Talaromyces</taxon>
        <taxon>Talaromyces sect. Islandici</taxon>
    </lineage>
</organism>
<dbReference type="Gene3D" id="3.40.605.10">
    <property type="entry name" value="Aldehyde Dehydrogenase, Chain A, domain 1"/>
    <property type="match status" value="1"/>
</dbReference>
<dbReference type="SUPFAM" id="SSF53720">
    <property type="entry name" value="ALDH-like"/>
    <property type="match status" value="1"/>
</dbReference>
<dbReference type="InterPro" id="IPR016163">
    <property type="entry name" value="Ald_DH_C"/>
</dbReference>
<dbReference type="RefSeq" id="XP_035341737.1">
    <property type="nucleotide sequence ID" value="XM_035485844.1"/>
</dbReference>
<keyword evidence="3" id="KW-0472">Membrane</keyword>
<accession>A0A7H8QNX8</accession>
<keyword evidence="6" id="KW-1185">Reference proteome</keyword>
<evidence type="ECO:0000259" key="4">
    <source>
        <dbReference type="SMART" id="SM00939"/>
    </source>
</evidence>
<dbReference type="GeneID" id="55990160"/>